<dbReference type="Proteomes" id="UP000887569">
    <property type="component" value="Unplaced"/>
</dbReference>
<dbReference type="WBParaSite" id="PgB05_g130_t01">
    <property type="protein sequence ID" value="PgB05_g130_t01"/>
    <property type="gene ID" value="PgB05_g130"/>
</dbReference>
<sequence>MLGHKFMKPVKIMMERVQLLDGCRNITHTLCIFVLPQKIPNYKGRFIYSIFYQLSCHLLVGFLRVLRYVSQLFKF</sequence>
<protein>
    <submittedName>
        <fullName evidence="3 4">Ovule protein</fullName>
    </submittedName>
</protein>
<proteinExistence type="predicted"/>
<keyword evidence="2" id="KW-1185">Reference proteome</keyword>
<dbReference type="AlphaFoldDB" id="A0A914ZJL7"/>
<evidence type="ECO:0000313" key="2">
    <source>
        <dbReference type="Proteomes" id="UP000887569"/>
    </source>
</evidence>
<keyword evidence="1" id="KW-1133">Transmembrane helix</keyword>
<evidence type="ECO:0000256" key="1">
    <source>
        <dbReference type="SAM" id="Phobius"/>
    </source>
</evidence>
<accession>A0A914ZJL7</accession>
<organism evidence="2 4">
    <name type="scientific">Parascaris univalens</name>
    <name type="common">Nematode worm</name>
    <dbReference type="NCBI Taxonomy" id="6257"/>
    <lineage>
        <taxon>Eukaryota</taxon>
        <taxon>Metazoa</taxon>
        <taxon>Ecdysozoa</taxon>
        <taxon>Nematoda</taxon>
        <taxon>Chromadorea</taxon>
        <taxon>Rhabditida</taxon>
        <taxon>Spirurina</taxon>
        <taxon>Ascaridomorpha</taxon>
        <taxon>Ascaridoidea</taxon>
        <taxon>Ascarididae</taxon>
        <taxon>Parascaris</taxon>
    </lineage>
</organism>
<keyword evidence="1" id="KW-0812">Transmembrane</keyword>
<dbReference type="WBParaSite" id="PgB05_g130_t02">
    <property type="protein sequence ID" value="PgB05_g130_t02"/>
    <property type="gene ID" value="PgB05_g130"/>
</dbReference>
<evidence type="ECO:0000313" key="4">
    <source>
        <dbReference type="WBParaSite" id="PgB05_g130_t02"/>
    </source>
</evidence>
<keyword evidence="1" id="KW-0472">Membrane</keyword>
<evidence type="ECO:0000313" key="3">
    <source>
        <dbReference type="WBParaSite" id="PgB05_g130_t01"/>
    </source>
</evidence>
<reference evidence="3 4" key="1">
    <citation type="submission" date="2022-11" db="UniProtKB">
        <authorList>
            <consortium name="WormBaseParasite"/>
        </authorList>
    </citation>
    <scope>IDENTIFICATION</scope>
</reference>
<feature type="transmembrane region" description="Helical" evidence="1">
    <location>
        <begin position="46"/>
        <end position="66"/>
    </location>
</feature>
<dbReference type="WBParaSite" id="PgB05_g130_t03">
    <property type="protein sequence ID" value="PgB05_g130_t03"/>
    <property type="gene ID" value="PgB05_g130"/>
</dbReference>
<name>A0A914ZJL7_PARUN</name>